<keyword evidence="1" id="KW-0812">Transmembrane</keyword>
<evidence type="ECO:0000256" key="1">
    <source>
        <dbReference type="SAM" id="Phobius"/>
    </source>
</evidence>
<feature type="transmembrane region" description="Helical" evidence="1">
    <location>
        <begin position="105"/>
        <end position="128"/>
    </location>
</feature>
<evidence type="ECO:0000313" key="3">
    <source>
        <dbReference type="Proteomes" id="UP000027265"/>
    </source>
</evidence>
<dbReference type="HOGENOM" id="CLU_956646_0_0_1"/>
<name>A0A067PVC9_9AGAM</name>
<dbReference type="AlphaFoldDB" id="A0A067PVC9"/>
<protein>
    <submittedName>
        <fullName evidence="2">Uncharacterized protein</fullName>
    </submittedName>
</protein>
<proteinExistence type="predicted"/>
<sequence>MLVCGWNPQGSNIQSERVLEINSNKENLVPWVPPKFVAPDHYQFTNYTLRSRDQNLGGPAFAGAKGYFGLQAYLVKVPRSRSITVKKLLRALLYSMTLQTPKGSYGGYVAILGCGGNVAWFHTVLWFWRSKYQPYYYLCHPGGAKYVVGETTSPSSPPYQNGHWLPDPKTSNSACEGLYGVYVASGARNIFGPGSRRVLGASWRNATASSMIINHDAKSHPTSSEPQVRFDLRVGGISFQSWWEAPRFYILVGDKIEYGLDQVKRKQKWLNPSSWLSAERRKLESHIGIIP</sequence>
<dbReference type="EMBL" id="KL197729">
    <property type="protein sequence ID" value="KDQ54286.1"/>
    <property type="molecule type" value="Genomic_DNA"/>
</dbReference>
<evidence type="ECO:0000313" key="2">
    <source>
        <dbReference type="EMBL" id="KDQ54286.1"/>
    </source>
</evidence>
<accession>A0A067PVC9</accession>
<dbReference type="Proteomes" id="UP000027265">
    <property type="component" value="Unassembled WGS sequence"/>
</dbReference>
<reference evidence="3" key="1">
    <citation type="journal article" date="2014" name="Proc. Natl. Acad. Sci. U.S.A.">
        <title>Extensive sampling of basidiomycete genomes demonstrates inadequacy of the white-rot/brown-rot paradigm for wood decay fungi.</title>
        <authorList>
            <person name="Riley R."/>
            <person name="Salamov A.A."/>
            <person name="Brown D.W."/>
            <person name="Nagy L.G."/>
            <person name="Floudas D."/>
            <person name="Held B.W."/>
            <person name="Levasseur A."/>
            <person name="Lombard V."/>
            <person name="Morin E."/>
            <person name="Otillar R."/>
            <person name="Lindquist E.A."/>
            <person name="Sun H."/>
            <person name="LaButti K.M."/>
            <person name="Schmutz J."/>
            <person name="Jabbour D."/>
            <person name="Luo H."/>
            <person name="Baker S.E."/>
            <person name="Pisabarro A.G."/>
            <person name="Walton J.D."/>
            <person name="Blanchette R.A."/>
            <person name="Henrissat B."/>
            <person name="Martin F."/>
            <person name="Cullen D."/>
            <person name="Hibbett D.S."/>
            <person name="Grigoriev I.V."/>
        </authorList>
    </citation>
    <scope>NUCLEOTIDE SEQUENCE [LARGE SCALE GENOMIC DNA]</scope>
    <source>
        <strain evidence="3">MUCL 33604</strain>
    </source>
</reference>
<organism evidence="2 3">
    <name type="scientific">Jaapia argillacea MUCL 33604</name>
    <dbReference type="NCBI Taxonomy" id="933084"/>
    <lineage>
        <taxon>Eukaryota</taxon>
        <taxon>Fungi</taxon>
        <taxon>Dikarya</taxon>
        <taxon>Basidiomycota</taxon>
        <taxon>Agaricomycotina</taxon>
        <taxon>Agaricomycetes</taxon>
        <taxon>Agaricomycetidae</taxon>
        <taxon>Jaapiales</taxon>
        <taxon>Jaapiaceae</taxon>
        <taxon>Jaapia</taxon>
    </lineage>
</organism>
<dbReference type="InParanoid" id="A0A067PVC9"/>
<keyword evidence="1" id="KW-1133">Transmembrane helix</keyword>
<gene>
    <name evidence="2" type="ORF">JAAARDRAFT_80311</name>
</gene>
<keyword evidence="1" id="KW-0472">Membrane</keyword>
<keyword evidence="3" id="KW-1185">Reference proteome</keyword>